<evidence type="ECO:0000313" key="4">
    <source>
        <dbReference type="Proteomes" id="UP001202134"/>
    </source>
</evidence>
<dbReference type="EMBL" id="JAKIKU010000022">
    <property type="protein sequence ID" value="MCL1047926.1"/>
    <property type="molecule type" value="Genomic_DNA"/>
</dbReference>
<evidence type="ECO:0000256" key="1">
    <source>
        <dbReference type="ARBA" id="ARBA00023125"/>
    </source>
</evidence>
<dbReference type="InterPro" id="IPR050807">
    <property type="entry name" value="TransReg_Diox_bact_type"/>
</dbReference>
<sequence length="92" mass="10229">MKIGSVIKKCRKLRNMTQLQVSALADVSESYLSLIEKDKRQPTLSNLESIADALQIPVSILVFLAAKQESISEITDTQIESLTKTIYSMIEA</sequence>
<organism evidence="3 4">
    <name type="scientific">Shewanella electrodiphila</name>
    <dbReference type="NCBI Taxonomy" id="934143"/>
    <lineage>
        <taxon>Bacteria</taxon>
        <taxon>Pseudomonadati</taxon>
        <taxon>Pseudomonadota</taxon>
        <taxon>Gammaproteobacteria</taxon>
        <taxon>Alteromonadales</taxon>
        <taxon>Shewanellaceae</taxon>
        <taxon>Shewanella</taxon>
    </lineage>
</organism>
<reference evidence="3 4" key="1">
    <citation type="submission" date="2022-01" db="EMBL/GenBank/DDBJ databases">
        <title>Whole genome-based taxonomy of the Shewanellaceae.</title>
        <authorList>
            <person name="Martin-Rodriguez A.J."/>
        </authorList>
    </citation>
    <scope>NUCLEOTIDE SEQUENCE [LARGE SCALE GENOMIC DNA]</scope>
    <source>
        <strain evidence="3 4">DSM 24955</strain>
    </source>
</reference>
<dbReference type="RefSeq" id="WP_248957077.1">
    <property type="nucleotide sequence ID" value="NZ_JAKIKU010000022.1"/>
</dbReference>
<protein>
    <submittedName>
        <fullName evidence="3">Helix-turn-helix domain-containing protein</fullName>
    </submittedName>
</protein>
<gene>
    <name evidence="3" type="ORF">L2737_21745</name>
</gene>
<dbReference type="InterPro" id="IPR010982">
    <property type="entry name" value="Lambda_DNA-bd_dom_sf"/>
</dbReference>
<keyword evidence="4" id="KW-1185">Reference proteome</keyword>
<keyword evidence="1" id="KW-0238">DNA-binding</keyword>
<accession>A0ABT0KVQ4</accession>
<dbReference type="CDD" id="cd00093">
    <property type="entry name" value="HTH_XRE"/>
    <property type="match status" value="1"/>
</dbReference>
<dbReference type="InterPro" id="IPR001387">
    <property type="entry name" value="Cro/C1-type_HTH"/>
</dbReference>
<dbReference type="PROSITE" id="PS50943">
    <property type="entry name" value="HTH_CROC1"/>
    <property type="match status" value="1"/>
</dbReference>
<dbReference type="Proteomes" id="UP001202134">
    <property type="component" value="Unassembled WGS sequence"/>
</dbReference>
<evidence type="ECO:0000313" key="3">
    <source>
        <dbReference type="EMBL" id="MCL1047926.1"/>
    </source>
</evidence>
<dbReference type="PANTHER" id="PTHR46797">
    <property type="entry name" value="HTH-TYPE TRANSCRIPTIONAL REGULATOR"/>
    <property type="match status" value="1"/>
</dbReference>
<comment type="caution">
    <text evidence="3">The sequence shown here is derived from an EMBL/GenBank/DDBJ whole genome shotgun (WGS) entry which is preliminary data.</text>
</comment>
<evidence type="ECO:0000259" key="2">
    <source>
        <dbReference type="PROSITE" id="PS50943"/>
    </source>
</evidence>
<feature type="domain" description="HTH cro/C1-type" evidence="2">
    <location>
        <begin position="7"/>
        <end position="61"/>
    </location>
</feature>
<dbReference type="Pfam" id="PF01381">
    <property type="entry name" value="HTH_3"/>
    <property type="match status" value="1"/>
</dbReference>
<dbReference type="SUPFAM" id="SSF47413">
    <property type="entry name" value="lambda repressor-like DNA-binding domains"/>
    <property type="match status" value="1"/>
</dbReference>
<dbReference type="Gene3D" id="1.10.260.40">
    <property type="entry name" value="lambda repressor-like DNA-binding domains"/>
    <property type="match status" value="1"/>
</dbReference>
<dbReference type="SMART" id="SM00530">
    <property type="entry name" value="HTH_XRE"/>
    <property type="match status" value="1"/>
</dbReference>
<proteinExistence type="predicted"/>
<name>A0ABT0KVQ4_9GAMM</name>
<dbReference type="PANTHER" id="PTHR46797:SF1">
    <property type="entry name" value="METHYLPHOSPHONATE SYNTHASE"/>
    <property type="match status" value="1"/>
</dbReference>